<protein>
    <submittedName>
        <fullName evidence="1">Uncharacterized protein</fullName>
    </submittedName>
</protein>
<reference evidence="1 2" key="1">
    <citation type="submission" date="2010-01" db="EMBL/GenBank/DDBJ databases">
        <authorList>
            <person name="Weinstock G."/>
            <person name="Sodergren E."/>
            <person name="Clifton S."/>
            <person name="Fulton L."/>
            <person name="Fulton B."/>
            <person name="Courtney L."/>
            <person name="Fronick C."/>
            <person name="Harrison M."/>
            <person name="Strong C."/>
            <person name="Farmer C."/>
            <person name="Delahaunty K."/>
            <person name="Markovic C."/>
            <person name="Hall O."/>
            <person name="Minx P."/>
            <person name="Tomlinson C."/>
            <person name="Mitreva M."/>
            <person name="Nelson J."/>
            <person name="Hou S."/>
            <person name="Wollam A."/>
            <person name="Pepin K.H."/>
            <person name="Johnson M."/>
            <person name="Bhonagiri V."/>
            <person name="Nash W.E."/>
            <person name="Warren W."/>
            <person name="Chinwalla A."/>
            <person name="Mardis E.R."/>
            <person name="Wilson R.K."/>
        </authorList>
    </citation>
    <scope>NUCLEOTIDE SEQUENCE [LARGE SCALE GENOMIC DNA]</scope>
    <source>
        <strain evidence="1 2">DSM 13479</strain>
    </source>
</reference>
<dbReference type="HOGENOM" id="CLU_3168972_0_0_9"/>
<dbReference type="Proteomes" id="UP000004968">
    <property type="component" value="Unassembled WGS sequence"/>
</dbReference>
<accession>D3ASM0</accession>
<dbReference type="EMBL" id="ACIO01000808">
    <property type="protein sequence ID" value="EFC95188.1"/>
    <property type="molecule type" value="Genomic_DNA"/>
</dbReference>
<name>D3ASM0_9FIRM</name>
<sequence>MRAAAQSAAGKKVVPRMIRPLHRYMQRVFLCSTKLLLSDRIEPDREF</sequence>
<proteinExistence type="predicted"/>
<comment type="caution">
    <text evidence="1">The sequence shown here is derived from an EMBL/GenBank/DDBJ whole genome shotgun (WGS) entry which is preliminary data.</text>
</comment>
<gene>
    <name evidence="1" type="ORF">CLOSTHATH_06628</name>
</gene>
<organism evidence="1 2">
    <name type="scientific">Hungatella hathewayi DSM 13479</name>
    <dbReference type="NCBI Taxonomy" id="566550"/>
    <lineage>
        <taxon>Bacteria</taxon>
        <taxon>Bacillati</taxon>
        <taxon>Bacillota</taxon>
        <taxon>Clostridia</taxon>
        <taxon>Lachnospirales</taxon>
        <taxon>Lachnospiraceae</taxon>
        <taxon>Hungatella</taxon>
    </lineage>
</organism>
<evidence type="ECO:0000313" key="1">
    <source>
        <dbReference type="EMBL" id="EFC95188.1"/>
    </source>
</evidence>
<dbReference type="AlphaFoldDB" id="D3ASM0"/>
<evidence type="ECO:0000313" key="2">
    <source>
        <dbReference type="Proteomes" id="UP000004968"/>
    </source>
</evidence>